<dbReference type="OrthoDB" id="45365at2759"/>
<keyword evidence="4" id="KW-1185">Reference proteome</keyword>
<feature type="chain" id="PRO_5009192634" evidence="2">
    <location>
        <begin position="20"/>
        <end position="278"/>
    </location>
</feature>
<protein>
    <submittedName>
        <fullName evidence="3">Uncharacterized protein</fullName>
    </submittedName>
</protein>
<evidence type="ECO:0000313" key="4">
    <source>
        <dbReference type="Proteomes" id="UP000095751"/>
    </source>
</evidence>
<dbReference type="SUPFAM" id="SSF117281">
    <property type="entry name" value="Kelch motif"/>
    <property type="match status" value="1"/>
</dbReference>
<dbReference type="Proteomes" id="UP000095751">
    <property type="component" value="Unassembled WGS sequence"/>
</dbReference>
<keyword evidence="2" id="KW-0732">Signal</keyword>
<name>A0A1E7F2R8_9STRA</name>
<feature type="region of interest" description="Disordered" evidence="1">
    <location>
        <begin position="54"/>
        <end position="79"/>
    </location>
</feature>
<dbReference type="KEGG" id="fcy:FRACYDRAFT_243723"/>
<evidence type="ECO:0000313" key="3">
    <source>
        <dbReference type="EMBL" id="OEU12470.1"/>
    </source>
</evidence>
<gene>
    <name evidence="3" type="ORF">FRACYDRAFT_243723</name>
</gene>
<proteinExistence type="predicted"/>
<sequence>MSATLLVALLSSLVMGGEAESNWKVLDTVSLPTPLADNTATYIPASVTTKDTITSTGSAEEIGARTRSRRRTQESATATSTTTFIREGLFKVEEVPARIYISGGCDADSILFGLECESISSKLYGFIPSSDTTMDNTGYVYDPIMNTWTTVGTIPNEYLTSETIFVSTDDSGDKTKIYIEIVPNDSLSSTTFMFDTTTELTTGTGIIDVEVYDTTTITRGDNFVDMRQGFRPSFITEAWPASSENDHVSTEFAFGGHNLFDEACNCFPTSNEITMQQW</sequence>
<evidence type="ECO:0000256" key="1">
    <source>
        <dbReference type="SAM" id="MobiDB-lite"/>
    </source>
</evidence>
<accession>A0A1E7F2R8</accession>
<reference evidence="3 4" key="1">
    <citation type="submission" date="2016-09" db="EMBL/GenBank/DDBJ databases">
        <title>Extensive genetic diversity and differential bi-allelic expression allows diatom success in the polar Southern Ocean.</title>
        <authorList>
            <consortium name="DOE Joint Genome Institute"/>
            <person name="Mock T."/>
            <person name="Otillar R.P."/>
            <person name="Strauss J."/>
            <person name="Dupont C."/>
            <person name="Frickenhaus S."/>
            <person name="Maumus F."/>
            <person name="Mcmullan M."/>
            <person name="Sanges R."/>
            <person name="Schmutz J."/>
            <person name="Toseland A."/>
            <person name="Valas R."/>
            <person name="Veluchamy A."/>
            <person name="Ward B.J."/>
            <person name="Allen A."/>
            <person name="Barry K."/>
            <person name="Falciatore A."/>
            <person name="Ferrante M."/>
            <person name="Fortunato A.E."/>
            <person name="Gloeckner G."/>
            <person name="Gruber A."/>
            <person name="Hipkin R."/>
            <person name="Janech M."/>
            <person name="Kroth P."/>
            <person name="Leese F."/>
            <person name="Lindquist E."/>
            <person name="Lyon B.R."/>
            <person name="Martin J."/>
            <person name="Mayer C."/>
            <person name="Parker M."/>
            <person name="Quesneville H."/>
            <person name="Raymond J."/>
            <person name="Uhlig C."/>
            <person name="Valentin K.U."/>
            <person name="Worden A.Z."/>
            <person name="Armbrust E.V."/>
            <person name="Bowler C."/>
            <person name="Green B."/>
            <person name="Moulton V."/>
            <person name="Van Oosterhout C."/>
            <person name="Grigoriev I."/>
        </authorList>
    </citation>
    <scope>NUCLEOTIDE SEQUENCE [LARGE SCALE GENOMIC DNA]</scope>
    <source>
        <strain evidence="3 4">CCMP1102</strain>
    </source>
</reference>
<evidence type="ECO:0000256" key="2">
    <source>
        <dbReference type="SAM" id="SignalP"/>
    </source>
</evidence>
<dbReference type="InParanoid" id="A0A1E7F2R8"/>
<dbReference type="EMBL" id="KV784364">
    <property type="protein sequence ID" value="OEU12470.1"/>
    <property type="molecule type" value="Genomic_DNA"/>
</dbReference>
<dbReference type="InterPro" id="IPR015915">
    <property type="entry name" value="Kelch-typ_b-propeller"/>
</dbReference>
<feature type="signal peptide" evidence="2">
    <location>
        <begin position="1"/>
        <end position="19"/>
    </location>
</feature>
<dbReference type="AlphaFoldDB" id="A0A1E7F2R8"/>
<organism evidence="3 4">
    <name type="scientific">Fragilariopsis cylindrus CCMP1102</name>
    <dbReference type="NCBI Taxonomy" id="635003"/>
    <lineage>
        <taxon>Eukaryota</taxon>
        <taxon>Sar</taxon>
        <taxon>Stramenopiles</taxon>
        <taxon>Ochrophyta</taxon>
        <taxon>Bacillariophyta</taxon>
        <taxon>Bacillariophyceae</taxon>
        <taxon>Bacillariophycidae</taxon>
        <taxon>Bacillariales</taxon>
        <taxon>Bacillariaceae</taxon>
        <taxon>Fragilariopsis</taxon>
    </lineage>
</organism>